<dbReference type="InterPro" id="IPR021133">
    <property type="entry name" value="HEAT_type_2"/>
</dbReference>
<dbReference type="Pfam" id="PF13646">
    <property type="entry name" value="HEAT_2"/>
    <property type="match status" value="2"/>
</dbReference>
<dbReference type="InterPro" id="IPR004155">
    <property type="entry name" value="PBS_lyase_HEAT"/>
</dbReference>
<evidence type="ECO:0000256" key="1">
    <source>
        <dbReference type="ARBA" id="ARBA00045876"/>
    </source>
</evidence>
<dbReference type="Gene3D" id="1.25.10.10">
    <property type="entry name" value="Leucine-rich Repeat Variant"/>
    <property type="match status" value="2"/>
</dbReference>
<gene>
    <name evidence="2" type="ORF">ETSY1_13525</name>
</gene>
<dbReference type="PANTHER" id="PTHR12697">
    <property type="entry name" value="PBS LYASE HEAT-LIKE PROTEIN"/>
    <property type="match status" value="1"/>
</dbReference>
<dbReference type="PANTHER" id="PTHR12697:SF5">
    <property type="entry name" value="DEOXYHYPUSINE HYDROXYLASE"/>
    <property type="match status" value="1"/>
</dbReference>
<dbReference type="HOGENOM" id="CLU_409764_0_0_7"/>
<evidence type="ECO:0000313" key="3">
    <source>
        <dbReference type="Proteomes" id="UP000019141"/>
    </source>
</evidence>
<dbReference type="EMBL" id="AZHW01000398">
    <property type="protein sequence ID" value="ETW99849.1"/>
    <property type="molecule type" value="Genomic_DNA"/>
</dbReference>
<dbReference type="SMART" id="SM00567">
    <property type="entry name" value="EZ_HEAT"/>
    <property type="match status" value="6"/>
</dbReference>
<evidence type="ECO:0000313" key="2">
    <source>
        <dbReference type="EMBL" id="ETW99849.1"/>
    </source>
</evidence>
<dbReference type="AlphaFoldDB" id="W4LPT3"/>
<name>W4LPT3_ENTF1</name>
<accession>W4LPT3</accession>
<keyword evidence="3" id="KW-1185">Reference proteome</keyword>
<organism evidence="2 3">
    <name type="scientific">Entotheonella factor</name>
    <dbReference type="NCBI Taxonomy" id="1429438"/>
    <lineage>
        <taxon>Bacteria</taxon>
        <taxon>Pseudomonadati</taxon>
        <taxon>Nitrospinota/Tectimicrobiota group</taxon>
        <taxon>Candidatus Tectimicrobiota</taxon>
        <taxon>Candidatus Entotheonellia</taxon>
        <taxon>Candidatus Entotheonellales</taxon>
        <taxon>Candidatus Entotheonellaceae</taxon>
        <taxon>Candidatus Entotheonella</taxon>
    </lineage>
</organism>
<sequence length="670" mass="73680">MESLDAHLQAAQEGTPQYVLLEGAAGSGKSSLLTEFTLLRCRSAKLFVSRVNVDGCISEWACVSQLFDELRVRSEAVLKRLYDDSKRIRKALSTDWDEEAFRGFLMSADWAKLQETAEAETRESRERADVLTQLLLLAREHPWGVGAATMLDVLMRPQPDPSMWQQHWMVILEALKAKGLPSGAALVLVFDQLDSDFQIGQDSASLWASFWQSFIETIAAAQIPVLVMWAGSARSTVSVRQALNSCSTAAIYPLEALANEDEEQFLRRLQRALPRDAQSAWQPSLSTMDDTLRHVPGHVLLAATSVAAQVDMQKKSSSSFSGDPSNSVLSGVDQSLEVLVQASRARDMSDEAVFDHCLEVLAFLPPETSWTVDDLMQLCHLETLGLEPADGRDALEALLGVWVRYGLLQYDGYAESYMMGQSLIQDGLRRRLYPNEAARLEVISRRYMAASLLAMIQKGDGAALSALCASFQGRPQADDLSGSASVILPAFRNMMRTMTKRERLQVAAVLGVLPAPFVVDMLQGLMQDEEDQVRSRAVQSLTELEGVDTFPLLLEALDDANSDVRWIATRALIDVDAAATVDTLIRLLTDEDKEVGRVAAEGLGRRGDQRAVPHLIEAIQDSYPLLRESAAVALGLLADQRAVPALQECLADDSQKVRRSAEAALARFPT</sequence>
<dbReference type="InterPro" id="IPR011989">
    <property type="entry name" value="ARM-like"/>
</dbReference>
<dbReference type="GO" id="GO:0016491">
    <property type="term" value="F:oxidoreductase activity"/>
    <property type="evidence" value="ECO:0007669"/>
    <property type="project" value="TreeGrafter"/>
</dbReference>
<proteinExistence type="predicted"/>
<dbReference type="PROSITE" id="PS50077">
    <property type="entry name" value="HEAT_REPEAT"/>
    <property type="match status" value="1"/>
</dbReference>
<comment type="caution">
    <text evidence="2">The sequence shown here is derived from an EMBL/GenBank/DDBJ whole genome shotgun (WGS) entry which is preliminary data.</text>
</comment>
<comment type="function">
    <text evidence="1">Catalyzes the hydroxylation of the N(6)-(4-aminobutyl)-L-lysine intermediate produced by deoxyhypusine synthase/DHPS on a critical lysine of the eukaryotic translation initiation factor 5A/eIF-5A. This is the second step of the post-translational modification of that lysine into an unusual amino acid residue named hypusine. Hypusination is unique to mature eIF-5A factor and is essential for its function.</text>
</comment>
<dbReference type="InterPro" id="IPR016024">
    <property type="entry name" value="ARM-type_fold"/>
</dbReference>
<dbReference type="Proteomes" id="UP000019141">
    <property type="component" value="Unassembled WGS sequence"/>
</dbReference>
<protein>
    <submittedName>
        <fullName evidence="2">Uncharacterized protein</fullName>
    </submittedName>
</protein>
<reference evidence="2 3" key="1">
    <citation type="journal article" date="2014" name="Nature">
        <title>An environmental bacterial taxon with a large and distinct metabolic repertoire.</title>
        <authorList>
            <person name="Wilson M.C."/>
            <person name="Mori T."/>
            <person name="Ruckert C."/>
            <person name="Uria A.R."/>
            <person name="Helf M.J."/>
            <person name="Takada K."/>
            <person name="Gernert C."/>
            <person name="Steffens U.A."/>
            <person name="Heycke N."/>
            <person name="Schmitt S."/>
            <person name="Rinke C."/>
            <person name="Helfrich E.J."/>
            <person name="Brachmann A.O."/>
            <person name="Gurgui C."/>
            <person name="Wakimoto T."/>
            <person name="Kracht M."/>
            <person name="Crusemann M."/>
            <person name="Hentschel U."/>
            <person name="Abe I."/>
            <person name="Matsunaga S."/>
            <person name="Kalinowski J."/>
            <person name="Takeyama H."/>
            <person name="Piel J."/>
        </authorList>
    </citation>
    <scope>NUCLEOTIDE SEQUENCE [LARGE SCALE GENOMIC DNA]</scope>
    <source>
        <strain evidence="3">TSY1</strain>
    </source>
</reference>
<dbReference type="SUPFAM" id="SSF48371">
    <property type="entry name" value="ARM repeat"/>
    <property type="match status" value="1"/>
</dbReference>